<dbReference type="EMBL" id="BGKA01000293">
    <property type="protein sequence ID" value="GBH21430.1"/>
    <property type="molecule type" value="Genomic_DNA"/>
</dbReference>
<sequence>MPDEEGRCGHEFNCLTFDIEVFTFLAEASGFEFHVATCNEGVFTSQ</sequence>
<evidence type="ECO:0000313" key="1">
    <source>
        <dbReference type="EMBL" id="GBH21430.1"/>
    </source>
</evidence>
<dbReference type="AlphaFoldDB" id="A0AAN4QD33"/>
<organism evidence="1 2">
    <name type="scientific">Pseudomonas syringae pv. actinidiae</name>
    <dbReference type="NCBI Taxonomy" id="103796"/>
    <lineage>
        <taxon>Bacteria</taxon>
        <taxon>Pseudomonadati</taxon>
        <taxon>Pseudomonadota</taxon>
        <taxon>Gammaproteobacteria</taxon>
        <taxon>Pseudomonadales</taxon>
        <taxon>Pseudomonadaceae</taxon>
        <taxon>Pseudomonas</taxon>
        <taxon>Pseudomonas syringae</taxon>
    </lineage>
</organism>
<dbReference type="Proteomes" id="UP000248291">
    <property type="component" value="Unassembled WGS sequence"/>
</dbReference>
<comment type="caution">
    <text evidence="1">The sequence shown here is derived from an EMBL/GenBank/DDBJ whole genome shotgun (WGS) entry which is preliminary data.</text>
</comment>
<evidence type="ECO:0000313" key="2">
    <source>
        <dbReference type="Proteomes" id="UP000248291"/>
    </source>
</evidence>
<gene>
    <name evidence="1" type="ORF">KPSA3_07477</name>
</gene>
<accession>A0AAN4QD33</accession>
<protein>
    <submittedName>
        <fullName evidence="1">Uncharacterized protein</fullName>
    </submittedName>
</protein>
<name>A0AAN4QD33_PSESF</name>
<proteinExistence type="predicted"/>
<reference evidence="1 2" key="1">
    <citation type="submission" date="2018-04" db="EMBL/GenBank/DDBJ databases">
        <title>Draft genome sequence of Pseudomonas syringae pv. actinidiae biovar 3 strains isolated from kiwifruit in Kagawa prefecture.</title>
        <authorList>
            <person name="Tabuchi M."/>
            <person name="Saito M."/>
            <person name="Fujiwara S."/>
            <person name="Sasa N."/>
            <person name="Akimitsu K."/>
            <person name="Gomi K."/>
            <person name="Konishi-Sugita S."/>
            <person name="Hamano K."/>
            <person name="Kataoka I."/>
        </authorList>
    </citation>
    <scope>NUCLEOTIDE SEQUENCE [LARGE SCALE GENOMIC DNA]</scope>
    <source>
        <strain evidence="1 2">MAFF212211</strain>
    </source>
</reference>